<comment type="similarity">
    <text evidence="4">Belongs to the FMO family.</text>
</comment>
<keyword evidence="6" id="KW-1185">Reference proteome</keyword>
<dbReference type="GO" id="GO:0050661">
    <property type="term" value="F:NADP binding"/>
    <property type="evidence" value="ECO:0007669"/>
    <property type="project" value="InterPro"/>
</dbReference>
<dbReference type="EC" id="1.-.-.-" evidence="4"/>
<evidence type="ECO:0000256" key="1">
    <source>
        <dbReference type="ARBA" id="ARBA00022630"/>
    </source>
</evidence>
<dbReference type="Gene3D" id="3.50.50.60">
    <property type="entry name" value="FAD/NAD(P)-binding domain"/>
    <property type="match status" value="1"/>
</dbReference>
<evidence type="ECO:0000256" key="3">
    <source>
        <dbReference type="ARBA" id="ARBA00023002"/>
    </source>
</evidence>
<accession>A0A8V5HGF3</accession>
<sequence>MRVAVADEGVSGLTATKCCLDEGLDPTCFEWSQDNGGLWWKLHHFLTEMYSALQ</sequence>
<dbReference type="AlphaFoldDB" id="A0A8V5HGF3"/>
<evidence type="ECO:0000256" key="4">
    <source>
        <dbReference type="RuleBase" id="RU361177"/>
    </source>
</evidence>
<proteinExistence type="inferred from homology"/>
<reference evidence="5" key="3">
    <citation type="submission" date="2025-09" db="UniProtKB">
        <authorList>
            <consortium name="Ensembl"/>
        </authorList>
    </citation>
    <scope>IDENTIFICATION</scope>
</reference>
<organism evidence="5 6">
    <name type="scientific">Melopsittacus undulatus</name>
    <name type="common">Budgerigar</name>
    <name type="synonym">Psittacus undulatus</name>
    <dbReference type="NCBI Taxonomy" id="13146"/>
    <lineage>
        <taxon>Eukaryota</taxon>
        <taxon>Metazoa</taxon>
        <taxon>Chordata</taxon>
        <taxon>Craniata</taxon>
        <taxon>Vertebrata</taxon>
        <taxon>Euteleostomi</taxon>
        <taxon>Archelosauria</taxon>
        <taxon>Archosauria</taxon>
        <taxon>Dinosauria</taxon>
        <taxon>Saurischia</taxon>
        <taxon>Theropoda</taxon>
        <taxon>Coelurosauria</taxon>
        <taxon>Aves</taxon>
        <taxon>Neognathae</taxon>
        <taxon>Neoaves</taxon>
        <taxon>Telluraves</taxon>
        <taxon>Australaves</taxon>
        <taxon>Psittaciformes</taxon>
        <taxon>Psittaculidae</taxon>
        <taxon>Melopsittacus</taxon>
    </lineage>
</organism>
<comment type="cofactor">
    <cofactor evidence="4">
        <name>FAD</name>
        <dbReference type="ChEBI" id="CHEBI:57692"/>
    </cofactor>
</comment>
<keyword evidence="3 4" id="KW-0560">Oxidoreductase</keyword>
<dbReference type="InterPro" id="IPR020946">
    <property type="entry name" value="Flavin_mOase-like"/>
</dbReference>
<dbReference type="GO" id="GO:0050660">
    <property type="term" value="F:flavin adenine dinucleotide binding"/>
    <property type="evidence" value="ECO:0007669"/>
    <property type="project" value="InterPro"/>
</dbReference>
<keyword evidence="1 4" id="KW-0285">Flavoprotein</keyword>
<keyword evidence="4" id="KW-0503">Monooxygenase</keyword>
<dbReference type="Pfam" id="PF00743">
    <property type="entry name" value="FMO-like"/>
    <property type="match status" value="1"/>
</dbReference>
<dbReference type="GO" id="GO:0004499">
    <property type="term" value="F:N,N-dimethylaniline monooxygenase activity"/>
    <property type="evidence" value="ECO:0007669"/>
    <property type="project" value="InterPro"/>
</dbReference>
<dbReference type="SUPFAM" id="SSF51905">
    <property type="entry name" value="FAD/NAD(P)-binding domain"/>
    <property type="match status" value="1"/>
</dbReference>
<reference evidence="5" key="1">
    <citation type="submission" date="2020-03" db="EMBL/GenBank/DDBJ databases">
        <title>Melopsittacus undulatus (budgerigar) genome, bMelUnd1, maternal haplotype with Z.</title>
        <authorList>
            <person name="Gedman G."/>
            <person name="Mountcastle J."/>
            <person name="Haase B."/>
            <person name="Formenti G."/>
            <person name="Wright T."/>
            <person name="Apodaca J."/>
            <person name="Pelan S."/>
            <person name="Chow W."/>
            <person name="Rhie A."/>
            <person name="Howe K."/>
            <person name="Fedrigo O."/>
            <person name="Jarvis E.D."/>
        </authorList>
    </citation>
    <scope>NUCLEOTIDE SEQUENCE [LARGE SCALE GENOMIC DNA]</scope>
</reference>
<dbReference type="Proteomes" id="UP000694405">
    <property type="component" value="Chromosome 6"/>
</dbReference>
<protein>
    <recommendedName>
        <fullName evidence="4">Flavin-containing monooxygenase</fullName>
        <ecNumber evidence="4">1.-.-.-</ecNumber>
    </recommendedName>
</protein>
<keyword evidence="2 4" id="KW-0274">FAD</keyword>
<reference evidence="5" key="2">
    <citation type="submission" date="2025-08" db="UniProtKB">
        <authorList>
            <consortium name="Ensembl"/>
        </authorList>
    </citation>
    <scope>IDENTIFICATION</scope>
</reference>
<evidence type="ECO:0000313" key="6">
    <source>
        <dbReference type="Proteomes" id="UP000694405"/>
    </source>
</evidence>
<dbReference type="InterPro" id="IPR036188">
    <property type="entry name" value="FAD/NAD-bd_sf"/>
</dbReference>
<name>A0A8V5HGF3_MELUD</name>
<dbReference type="Ensembl" id="ENSMUNT00000028507.1">
    <property type="protein sequence ID" value="ENSMUNP00000025899.1"/>
    <property type="gene ID" value="ENSMUNG00000017622.1"/>
</dbReference>
<evidence type="ECO:0000313" key="5">
    <source>
        <dbReference type="Ensembl" id="ENSMUNP00000025899.1"/>
    </source>
</evidence>
<evidence type="ECO:0000256" key="2">
    <source>
        <dbReference type="ARBA" id="ARBA00022827"/>
    </source>
</evidence>